<dbReference type="AlphaFoldDB" id="A0A318Q116"/>
<proteinExistence type="predicted"/>
<name>A0A318Q116_9PROT</name>
<dbReference type="PANTHER" id="PTHR31360:SF0">
    <property type="entry name" value="OIL BODY-ASSOCIATED PROTEIN 1B"/>
    <property type="match status" value="1"/>
</dbReference>
<evidence type="ECO:0000313" key="2">
    <source>
        <dbReference type="EMBL" id="PYD62593.1"/>
    </source>
</evidence>
<comment type="caution">
    <text evidence="2">The sequence shown here is derived from an EMBL/GenBank/DDBJ whole genome shotgun (WGS) entry which is preliminary data.</text>
</comment>
<organism evidence="2 3">
    <name type="scientific">Gluconacetobacter entanii</name>
    <dbReference type="NCBI Taxonomy" id="108528"/>
    <lineage>
        <taxon>Bacteria</taxon>
        <taxon>Pseudomonadati</taxon>
        <taxon>Pseudomonadota</taxon>
        <taxon>Alphaproteobacteria</taxon>
        <taxon>Acetobacterales</taxon>
        <taxon>Acetobacteraceae</taxon>
        <taxon>Gluconacetobacter</taxon>
    </lineage>
</organism>
<accession>A0A318Q116</accession>
<dbReference type="PANTHER" id="PTHR31360">
    <property type="match status" value="1"/>
</dbReference>
<evidence type="ECO:0000313" key="3">
    <source>
        <dbReference type="Proteomes" id="UP000248301"/>
    </source>
</evidence>
<feature type="region of interest" description="Disordered" evidence="1">
    <location>
        <begin position="235"/>
        <end position="262"/>
    </location>
</feature>
<dbReference type="Proteomes" id="UP000248301">
    <property type="component" value="Unassembled WGS sequence"/>
</dbReference>
<evidence type="ECO:0008006" key="4">
    <source>
        <dbReference type="Google" id="ProtNLM"/>
    </source>
</evidence>
<feature type="compositionally biased region" description="Basic and acidic residues" evidence="1">
    <location>
        <begin position="235"/>
        <end position="247"/>
    </location>
</feature>
<gene>
    <name evidence="2" type="ORF">CFR72_11525</name>
</gene>
<dbReference type="InterPro" id="IPR010686">
    <property type="entry name" value="OBAP-like"/>
</dbReference>
<dbReference type="Pfam" id="PF06884">
    <property type="entry name" value="DUF1264"/>
    <property type="match status" value="1"/>
</dbReference>
<reference evidence="2 3" key="1">
    <citation type="submission" date="2017-07" db="EMBL/GenBank/DDBJ databases">
        <title>A draft genome sequence of Gluconacetobacter entanii LTH 4560.</title>
        <authorList>
            <person name="Skraban J."/>
            <person name="Cleenwerck I."/>
            <person name="Vandamme P."/>
            <person name="Trcek J."/>
        </authorList>
    </citation>
    <scope>NUCLEOTIDE SEQUENCE [LARGE SCALE GENOMIC DNA]</scope>
    <source>
        <strain evidence="2 3">LTH 4560</strain>
    </source>
</reference>
<sequence>MLYSDNGHGSYCLKGETMSFLHNLACRRCFNRTLAATLVVAPFAAIAGRRAGAADRKLAPVPGGPTSLRSNVLDTAADTLQVKKPIDAMSEYLNGFHFYADDLGRQVEANHFCTHLSEDFHQCVIYEANQKNARLIGIEYIVSEKIFRTLPEEERKLWHSHDYEVKSGMLVAPGVPDIGEHAFMADLVTTYGKTWHTWQVDRDHDLPLGIPQLMMGFTRDGQIRQSLLEDRDRRFGISTPDEKRNRADIPTPQIVPGANAWQGGTTPQIQLVDMPVKTIAH</sequence>
<evidence type="ECO:0000256" key="1">
    <source>
        <dbReference type="SAM" id="MobiDB-lite"/>
    </source>
</evidence>
<dbReference type="OrthoDB" id="254168at2"/>
<dbReference type="EMBL" id="NKUF01000028">
    <property type="protein sequence ID" value="PYD62593.1"/>
    <property type="molecule type" value="Genomic_DNA"/>
</dbReference>
<protein>
    <recommendedName>
        <fullName evidence="4">DUF1264 domain-containing protein</fullName>
    </recommendedName>
</protein>